<reference evidence="3 4" key="1">
    <citation type="journal article" date="2015" name="Microbiome">
        <title>Genomic resolution of linkages in carbon, nitrogen, and sulfur cycling among widespread estuary sediment bacteria.</title>
        <authorList>
            <person name="Baker B.J."/>
            <person name="Lazar C.S."/>
            <person name="Teske A.P."/>
            <person name="Dick G.J."/>
        </authorList>
    </citation>
    <scope>NUCLEOTIDE SEQUENCE [LARGE SCALE GENOMIC DNA]</scope>
    <source>
        <strain evidence="3">SM23_60</strain>
    </source>
</reference>
<organism evidence="3 4">
    <name type="scientific">candidate division WOR_3 bacterium SM23_60</name>
    <dbReference type="NCBI Taxonomy" id="1703780"/>
    <lineage>
        <taxon>Bacteria</taxon>
        <taxon>Bacteria division WOR-3</taxon>
    </lineage>
</organism>
<dbReference type="InterPro" id="IPR013517">
    <property type="entry name" value="FG-GAP"/>
</dbReference>
<dbReference type="InterPro" id="IPR028994">
    <property type="entry name" value="Integrin_alpha_N"/>
</dbReference>
<dbReference type="InterPro" id="IPR026444">
    <property type="entry name" value="Secre_tail"/>
</dbReference>
<dbReference type="AlphaFoldDB" id="A0A0S8GJB5"/>
<evidence type="ECO:0000259" key="2">
    <source>
        <dbReference type="Pfam" id="PF18962"/>
    </source>
</evidence>
<evidence type="ECO:0000256" key="1">
    <source>
        <dbReference type="ARBA" id="ARBA00022729"/>
    </source>
</evidence>
<dbReference type="PANTHER" id="PTHR46580">
    <property type="entry name" value="SENSOR KINASE-RELATED"/>
    <property type="match status" value="1"/>
</dbReference>
<dbReference type="NCBIfam" id="TIGR04183">
    <property type="entry name" value="Por_Secre_tail"/>
    <property type="match status" value="1"/>
</dbReference>
<dbReference type="SUPFAM" id="SSF69318">
    <property type="entry name" value="Integrin alpha N-terminal domain"/>
    <property type="match status" value="1"/>
</dbReference>
<keyword evidence="1" id="KW-0732">Signal</keyword>
<feature type="domain" description="Secretion system C-terminal sorting" evidence="2">
    <location>
        <begin position="470"/>
        <end position="533"/>
    </location>
</feature>
<accession>A0A0S8GJB5</accession>
<protein>
    <recommendedName>
        <fullName evidence="2">Secretion system C-terminal sorting domain-containing protein</fullName>
    </recommendedName>
</protein>
<proteinExistence type="predicted"/>
<dbReference type="Pfam" id="PF13517">
    <property type="entry name" value="FG-GAP_3"/>
    <property type="match status" value="2"/>
</dbReference>
<dbReference type="PANTHER" id="PTHR46580:SF2">
    <property type="entry name" value="MAM DOMAIN-CONTAINING PROTEIN"/>
    <property type="match status" value="1"/>
</dbReference>
<sequence>MVSIVCTLLLVIPYPNQPDWESTDDDYSTGGALVDIDLDGDVDFVTGNGNDMDRDPNRVYYNIGDSLEAVASWISADSGYNAHISVGDINDDGFPDLAVANYGDPYAVQYDKLYYNQTGTFDPLPGWRPHDLDNSFGCALGDVDGDGDLDLAVACGENYGGSAQTAKLYQNNGGVFDTLPIWESSISSYFCGVTWVDIDADGDLDLALAGCHRQNIIYRNNSGLLEASPYWQSPTSYGTIQIACGDVDGDGDQDMVCANNGQLGGPSNCELYLNTGATLDTLPAWTSQALNYYSCVTLGDVDRDHDLDIAAGGWWESVKVFENDSGSFPLTPSWQWIPSNPYDLVCENISFGDVDNTAPSSIINEKHIVQPDERVFYLENRWLISIDRVRRTSGDVAHDEYCFSYTDGWVSVKDIIATEETLWVDYTYAYDLDLAVTNWRQYRGNFLFYNRYDVGIVEHSTQNQHVVISFPNPNRGEFVVTGNKHGLSIRIFDALGRLVHESNNMSVTLKQTGIYFMQVYDHDTVHTTEKFIVIR</sequence>
<dbReference type="EMBL" id="LJUO01000055">
    <property type="protein sequence ID" value="KPK71754.1"/>
    <property type="molecule type" value="Genomic_DNA"/>
</dbReference>
<gene>
    <name evidence="3" type="ORF">AMJ87_06755</name>
</gene>
<dbReference type="Proteomes" id="UP000051096">
    <property type="component" value="Unassembled WGS sequence"/>
</dbReference>
<name>A0A0S8GJB5_UNCW3</name>
<dbReference type="PATRIC" id="fig|1703780.3.peg.2984"/>
<evidence type="ECO:0000313" key="4">
    <source>
        <dbReference type="Proteomes" id="UP000051096"/>
    </source>
</evidence>
<dbReference type="Pfam" id="PF18962">
    <property type="entry name" value="Por_Secre_tail"/>
    <property type="match status" value="1"/>
</dbReference>
<evidence type="ECO:0000313" key="3">
    <source>
        <dbReference type="EMBL" id="KPK71754.1"/>
    </source>
</evidence>
<dbReference type="Gene3D" id="2.130.10.130">
    <property type="entry name" value="Integrin alpha, N-terminal"/>
    <property type="match status" value="2"/>
</dbReference>
<comment type="caution">
    <text evidence="3">The sequence shown here is derived from an EMBL/GenBank/DDBJ whole genome shotgun (WGS) entry which is preliminary data.</text>
</comment>